<reference evidence="4" key="1">
    <citation type="submission" date="2017-02" db="UniProtKB">
        <authorList>
            <consortium name="WormBaseParasite"/>
        </authorList>
    </citation>
    <scope>IDENTIFICATION</scope>
</reference>
<gene>
    <name evidence="2" type="ORF">HNAJ_LOCUS5839</name>
</gene>
<name>A0A0R3TFK2_RODNA</name>
<organism evidence="4">
    <name type="scientific">Rodentolepis nana</name>
    <name type="common">Dwarf tapeworm</name>
    <name type="synonym">Hymenolepis nana</name>
    <dbReference type="NCBI Taxonomy" id="102285"/>
    <lineage>
        <taxon>Eukaryota</taxon>
        <taxon>Metazoa</taxon>
        <taxon>Spiralia</taxon>
        <taxon>Lophotrochozoa</taxon>
        <taxon>Platyhelminthes</taxon>
        <taxon>Cestoda</taxon>
        <taxon>Eucestoda</taxon>
        <taxon>Cyclophyllidea</taxon>
        <taxon>Hymenolepididae</taxon>
        <taxon>Rodentolepis</taxon>
    </lineage>
</organism>
<accession>A0A0R3TFK2</accession>
<dbReference type="Proteomes" id="UP000278807">
    <property type="component" value="Unassembled WGS sequence"/>
</dbReference>
<reference evidence="2 3" key="2">
    <citation type="submission" date="2018-11" db="EMBL/GenBank/DDBJ databases">
        <authorList>
            <consortium name="Pathogen Informatics"/>
        </authorList>
    </citation>
    <scope>NUCLEOTIDE SEQUENCE [LARGE SCALE GENOMIC DNA]</scope>
</reference>
<evidence type="ECO:0000313" key="2">
    <source>
        <dbReference type="EMBL" id="VDO01699.1"/>
    </source>
</evidence>
<feature type="region of interest" description="Disordered" evidence="1">
    <location>
        <begin position="144"/>
        <end position="163"/>
    </location>
</feature>
<dbReference type="AlphaFoldDB" id="A0A0R3TFK2"/>
<keyword evidence="3" id="KW-1185">Reference proteome</keyword>
<feature type="region of interest" description="Disordered" evidence="1">
    <location>
        <begin position="96"/>
        <end position="128"/>
    </location>
</feature>
<proteinExistence type="predicted"/>
<protein>
    <submittedName>
        <fullName evidence="4">Myelin basic protein</fullName>
    </submittedName>
</protein>
<dbReference type="STRING" id="102285.A0A0R3TFK2"/>
<sequence length="183" mass="20926">MYYLFNLNVKLVKPRKKNPLSRLRHGIRSKWSSDDSGPFSSSSRFLRLFNRDSRDKLYEVGENALQTENEASEDTSLGKSVPKSLSFSSLFGRQRRVESETCENDGQKSGRPHTRHPLTILAESPTQGESKFSIKNRLKSKLFANEPNSRPANQSNISVPAPTGDNESRKFFLIKAYLQYFYL</sequence>
<feature type="compositionally biased region" description="Polar residues" evidence="1">
    <location>
        <begin position="146"/>
        <end position="158"/>
    </location>
</feature>
<evidence type="ECO:0000313" key="3">
    <source>
        <dbReference type="Proteomes" id="UP000278807"/>
    </source>
</evidence>
<evidence type="ECO:0000256" key="1">
    <source>
        <dbReference type="SAM" id="MobiDB-lite"/>
    </source>
</evidence>
<dbReference type="EMBL" id="UZAE01005531">
    <property type="protein sequence ID" value="VDO01699.1"/>
    <property type="molecule type" value="Genomic_DNA"/>
</dbReference>
<evidence type="ECO:0000313" key="4">
    <source>
        <dbReference type="WBParaSite" id="HNAJ_0000584301-mRNA-1"/>
    </source>
</evidence>
<dbReference type="WBParaSite" id="HNAJ_0000584301-mRNA-1">
    <property type="protein sequence ID" value="HNAJ_0000584301-mRNA-1"/>
    <property type="gene ID" value="HNAJ_0000584301"/>
</dbReference>